<proteinExistence type="predicted"/>
<dbReference type="InterPro" id="IPR019302">
    <property type="entry name" value="CAP12/PCTIR_TIR_dom"/>
</dbReference>
<dbReference type="Pfam" id="PF10137">
    <property type="entry name" value="CAP12-PCTIR_TIR"/>
    <property type="match status" value="1"/>
</dbReference>
<accession>A0A258HQL1</accession>
<gene>
    <name evidence="2" type="ORF">B7Y86_01695</name>
</gene>
<evidence type="ECO:0000313" key="3">
    <source>
        <dbReference type="Proteomes" id="UP000216147"/>
    </source>
</evidence>
<feature type="domain" description="CD-NTase-associated protein 12/Pycsar effector protein TIR" evidence="1">
    <location>
        <begin position="217"/>
        <end position="333"/>
    </location>
</feature>
<evidence type="ECO:0000313" key="2">
    <source>
        <dbReference type="EMBL" id="OYX59156.1"/>
    </source>
</evidence>
<evidence type="ECO:0000259" key="1">
    <source>
        <dbReference type="Pfam" id="PF10137"/>
    </source>
</evidence>
<protein>
    <recommendedName>
        <fullName evidence="1">CD-NTase-associated protein 12/Pycsar effector protein TIR domain-containing protein</fullName>
    </recommendedName>
</protein>
<dbReference type="GO" id="GO:0050135">
    <property type="term" value="F:NADP+ nucleosidase activity"/>
    <property type="evidence" value="ECO:0007669"/>
    <property type="project" value="InterPro"/>
</dbReference>
<reference evidence="2 3" key="1">
    <citation type="submission" date="2017-03" db="EMBL/GenBank/DDBJ databases">
        <title>Lifting the veil on microbial sulfur biogeochemistry in mining wastewaters.</title>
        <authorList>
            <person name="Kantor R.S."/>
            <person name="Colenbrander Nelson T."/>
            <person name="Marshall S."/>
            <person name="Bennett D."/>
            <person name="Apte S."/>
            <person name="Camacho D."/>
            <person name="Thomas B.C."/>
            <person name="Warren L.A."/>
            <person name="Banfield J.F."/>
        </authorList>
    </citation>
    <scope>NUCLEOTIDE SEQUENCE [LARGE SCALE GENOMIC DNA]</scope>
    <source>
        <strain evidence="2">32-68-21</strain>
    </source>
</reference>
<organism evidence="2 3">
    <name type="scientific">Brevundimonas subvibrioides</name>
    <dbReference type="NCBI Taxonomy" id="74313"/>
    <lineage>
        <taxon>Bacteria</taxon>
        <taxon>Pseudomonadati</taxon>
        <taxon>Pseudomonadota</taxon>
        <taxon>Alphaproteobacteria</taxon>
        <taxon>Caulobacterales</taxon>
        <taxon>Caulobacteraceae</taxon>
        <taxon>Brevundimonas</taxon>
    </lineage>
</organism>
<dbReference type="AlphaFoldDB" id="A0A258HQL1"/>
<dbReference type="EMBL" id="NCEQ01000001">
    <property type="protein sequence ID" value="OYX59156.1"/>
    <property type="molecule type" value="Genomic_DNA"/>
</dbReference>
<sequence>MAATSTPSSRPFPPHTLEKALIIINAIVDKGASKPMDRLLVADAIGRTPSSSEFRRLLSSSRWYGLTLGTEKADNIVPTELGLKISKPTHLDEALQGKVQACLNVEIIDKLWRQFNRQKLPDAKFLKNTLERSYSLSAEHADEFSELAVANAKFCGILQDISGAKYIRMDEPKADAVPAAVLSDVSEDREAETAFEIVSEAEDEPLEAPVKATRGNRVFITHGKDKGILAQVKEIVAYGKFEPIIAQERETSAKPVPDKVMDDMRSCQAAVIHVGIDEIWFDKDGNEKPQINGNVLIEIGAAMALYGKNFVLLVEEGVILPSNLQGLYECRYKGDELSMTATMKLLKAFNDFT</sequence>
<comment type="caution">
    <text evidence="2">The sequence shown here is derived from an EMBL/GenBank/DDBJ whole genome shotgun (WGS) entry which is preliminary data.</text>
</comment>
<name>A0A258HQL1_9CAUL</name>
<dbReference type="Proteomes" id="UP000216147">
    <property type="component" value="Unassembled WGS sequence"/>
</dbReference>